<dbReference type="InterPro" id="IPR020556">
    <property type="entry name" value="Amidase_CS"/>
</dbReference>
<dbReference type="GO" id="GO:0005524">
    <property type="term" value="F:ATP binding"/>
    <property type="evidence" value="ECO:0007669"/>
    <property type="project" value="UniProtKB-KW"/>
</dbReference>
<dbReference type="GO" id="GO:0050567">
    <property type="term" value="F:glutaminyl-tRNA synthase (glutamine-hydrolyzing) activity"/>
    <property type="evidence" value="ECO:0007669"/>
    <property type="project" value="UniProtKB-UniRule"/>
</dbReference>
<dbReference type="Proteomes" id="UP000177069">
    <property type="component" value="Unassembled WGS sequence"/>
</dbReference>
<dbReference type="InterPro" id="IPR036928">
    <property type="entry name" value="AS_sf"/>
</dbReference>
<dbReference type="PANTHER" id="PTHR11895">
    <property type="entry name" value="TRANSAMIDASE"/>
    <property type="match status" value="1"/>
</dbReference>
<sequence>MKNTDIANLTIQEASKLIASKQIKAKELVDLHLDRAKKLNGKLNAFITICEDGIYQQAEKIDHLIAQGQKLNPLAGIPIGVKDLYSTKDIKTTAGSKVLENYIPVYDATAITKLKDANAVVIGKTNLDAWGHGSSGENSDFGPTKNPYDLSRVPGGSSSGSGAAVAASTCLAATGTDTGGSLRFPAAFCNVVGLKPTYGRVSRYGVIAMASSLDSIGHLTKTVYDNALFLNVTAGSDPLDATTASIRVDNYTLEIEKGIRNLKIGLPKEYFSKLDKEIKKTTLTAVNKLETLGAKVEEISLPHTEYAVAAYYIIQPSEVSSNLARYDGIRFGFGREKFGAEAKRRIILGTFTLSSGYYDAYYLKAMKVRRLIKEDFDKAFGKIDAIICPTSPTLPFKLGEKVNDPLQMYLSDIFVVSQNLAGVPSLNAPCGFINGLPVGMQIVGPHFSEKLLYQVGYAYEQETKWYERKPELT</sequence>
<dbReference type="Pfam" id="PF01425">
    <property type="entry name" value="Amidase"/>
    <property type="match status" value="1"/>
</dbReference>
<comment type="function">
    <text evidence="7">Allows the formation of correctly charged Gln-tRNA(Gln) through the transamidation of misacylated Glu-tRNA(Gln) in organisms which lack glutaminyl-tRNA synthetase. The reaction takes place in the presence of glutamine and ATP through an activated gamma-phospho-Glu-tRNA(Gln).</text>
</comment>
<comment type="caution">
    <text evidence="9">The sequence shown here is derived from an EMBL/GenBank/DDBJ whole genome shotgun (WGS) entry which is preliminary data.</text>
</comment>
<feature type="active site" description="Acyl-ester intermediate" evidence="7">
    <location>
        <position position="181"/>
    </location>
</feature>
<dbReference type="Gene3D" id="3.90.1300.10">
    <property type="entry name" value="Amidase signature (AS) domain"/>
    <property type="match status" value="1"/>
</dbReference>
<dbReference type="SUPFAM" id="SSF75304">
    <property type="entry name" value="Amidase signature (AS) enzymes"/>
    <property type="match status" value="1"/>
</dbReference>
<evidence type="ECO:0000256" key="7">
    <source>
        <dbReference type="HAMAP-Rule" id="MF_00120"/>
    </source>
</evidence>
<dbReference type="EMBL" id="MFBA01000023">
    <property type="protein sequence ID" value="OGD85570.1"/>
    <property type="molecule type" value="Genomic_DNA"/>
</dbReference>
<keyword evidence="3 7" id="KW-0547">Nucleotide-binding</keyword>
<dbReference type="PROSITE" id="PS00571">
    <property type="entry name" value="AMIDASES"/>
    <property type="match status" value="1"/>
</dbReference>
<dbReference type="InterPro" id="IPR023631">
    <property type="entry name" value="Amidase_dom"/>
</dbReference>
<name>A0A1F5G119_9BACT</name>
<evidence type="ECO:0000313" key="9">
    <source>
        <dbReference type="EMBL" id="OGD85570.1"/>
    </source>
</evidence>
<dbReference type="InterPro" id="IPR000120">
    <property type="entry name" value="Amidase"/>
</dbReference>
<evidence type="ECO:0000259" key="8">
    <source>
        <dbReference type="Pfam" id="PF01425"/>
    </source>
</evidence>
<feature type="active site" description="Charge relay system" evidence="7">
    <location>
        <position position="82"/>
    </location>
</feature>
<keyword evidence="2 7" id="KW-0436">Ligase</keyword>
<evidence type="ECO:0000256" key="4">
    <source>
        <dbReference type="ARBA" id="ARBA00022840"/>
    </source>
</evidence>
<dbReference type="EC" id="6.3.5.7" evidence="7"/>
<comment type="similarity">
    <text evidence="1 7">Belongs to the amidase family. GatA subfamily.</text>
</comment>
<accession>A0A1F5G119</accession>
<feature type="domain" description="Amidase" evidence="8">
    <location>
        <begin position="27"/>
        <end position="452"/>
    </location>
</feature>
<evidence type="ECO:0000256" key="1">
    <source>
        <dbReference type="ARBA" id="ARBA00008069"/>
    </source>
</evidence>
<evidence type="ECO:0000256" key="2">
    <source>
        <dbReference type="ARBA" id="ARBA00022598"/>
    </source>
</evidence>
<protein>
    <recommendedName>
        <fullName evidence="7">Glutamyl-tRNA(Gln) amidotransferase subunit A</fullName>
        <shortName evidence="7">Glu-ADT subunit A</shortName>
        <ecNumber evidence="7">6.3.5.7</ecNumber>
    </recommendedName>
</protein>
<dbReference type="NCBIfam" id="TIGR00132">
    <property type="entry name" value="gatA"/>
    <property type="match status" value="1"/>
</dbReference>
<proteinExistence type="inferred from homology"/>
<evidence type="ECO:0000256" key="6">
    <source>
        <dbReference type="ARBA" id="ARBA00047407"/>
    </source>
</evidence>
<dbReference type="GO" id="GO:0030956">
    <property type="term" value="C:glutamyl-tRNA(Gln) amidotransferase complex"/>
    <property type="evidence" value="ECO:0007669"/>
    <property type="project" value="InterPro"/>
</dbReference>
<dbReference type="PANTHER" id="PTHR11895:SF151">
    <property type="entry name" value="GLUTAMYL-TRNA(GLN) AMIDOTRANSFERASE SUBUNIT A"/>
    <property type="match status" value="1"/>
</dbReference>
<evidence type="ECO:0000256" key="5">
    <source>
        <dbReference type="ARBA" id="ARBA00022917"/>
    </source>
</evidence>
<dbReference type="AlphaFoldDB" id="A0A1F5G119"/>
<feature type="active site" description="Charge relay system" evidence="7">
    <location>
        <position position="157"/>
    </location>
</feature>
<comment type="catalytic activity">
    <reaction evidence="6 7">
        <text>L-glutamyl-tRNA(Gln) + L-glutamine + ATP + H2O = L-glutaminyl-tRNA(Gln) + L-glutamate + ADP + phosphate + H(+)</text>
        <dbReference type="Rhea" id="RHEA:17521"/>
        <dbReference type="Rhea" id="RHEA-COMP:9681"/>
        <dbReference type="Rhea" id="RHEA-COMP:9684"/>
        <dbReference type="ChEBI" id="CHEBI:15377"/>
        <dbReference type="ChEBI" id="CHEBI:15378"/>
        <dbReference type="ChEBI" id="CHEBI:29985"/>
        <dbReference type="ChEBI" id="CHEBI:30616"/>
        <dbReference type="ChEBI" id="CHEBI:43474"/>
        <dbReference type="ChEBI" id="CHEBI:58359"/>
        <dbReference type="ChEBI" id="CHEBI:78520"/>
        <dbReference type="ChEBI" id="CHEBI:78521"/>
        <dbReference type="ChEBI" id="CHEBI:456216"/>
        <dbReference type="EC" id="6.3.5.7"/>
    </reaction>
</comment>
<evidence type="ECO:0000256" key="3">
    <source>
        <dbReference type="ARBA" id="ARBA00022741"/>
    </source>
</evidence>
<keyword evidence="5 7" id="KW-0648">Protein biosynthesis</keyword>
<dbReference type="InterPro" id="IPR004412">
    <property type="entry name" value="GatA"/>
</dbReference>
<reference evidence="9 10" key="1">
    <citation type="journal article" date="2016" name="Nat. Commun.">
        <title>Thousands of microbial genomes shed light on interconnected biogeochemical processes in an aquifer system.</title>
        <authorList>
            <person name="Anantharaman K."/>
            <person name="Brown C.T."/>
            <person name="Hug L.A."/>
            <person name="Sharon I."/>
            <person name="Castelle C.J."/>
            <person name="Probst A.J."/>
            <person name="Thomas B.C."/>
            <person name="Singh A."/>
            <person name="Wilkins M.J."/>
            <person name="Karaoz U."/>
            <person name="Brodie E.L."/>
            <person name="Williams K.H."/>
            <person name="Hubbard S.S."/>
            <person name="Banfield J.F."/>
        </authorList>
    </citation>
    <scope>NUCLEOTIDE SEQUENCE [LARGE SCALE GENOMIC DNA]</scope>
</reference>
<gene>
    <name evidence="7" type="primary">gatA</name>
    <name evidence="9" type="ORF">A2696_03255</name>
</gene>
<comment type="subunit">
    <text evidence="7">Heterotrimer of A, B and C subunits.</text>
</comment>
<dbReference type="HAMAP" id="MF_00120">
    <property type="entry name" value="GatA"/>
    <property type="match status" value="1"/>
</dbReference>
<evidence type="ECO:0000313" key="10">
    <source>
        <dbReference type="Proteomes" id="UP000177069"/>
    </source>
</evidence>
<keyword evidence="4 7" id="KW-0067">ATP-binding</keyword>
<dbReference type="GO" id="GO:0006412">
    <property type="term" value="P:translation"/>
    <property type="evidence" value="ECO:0007669"/>
    <property type="project" value="UniProtKB-UniRule"/>
</dbReference>
<organism evidence="9 10">
    <name type="scientific">Candidatus Curtissbacteria bacterium RIFCSPHIGHO2_01_FULL_41_13</name>
    <dbReference type="NCBI Taxonomy" id="1797745"/>
    <lineage>
        <taxon>Bacteria</taxon>
        <taxon>Candidatus Curtissiibacteriota</taxon>
    </lineage>
</organism>